<reference evidence="4" key="2">
    <citation type="submission" date="2023-01" db="EMBL/GenBank/DDBJ databases">
        <title>Draft genome sequence of Algimonas ampicilliniresistens strain NBRC 108219.</title>
        <authorList>
            <person name="Sun Q."/>
            <person name="Mori K."/>
        </authorList>
    </citation>
    <scope>NUCLEOTIDE SEQUENCE</scope>
    <source>
        <strain evidence="4">NBRC 108219</strain>
    </source>
</reference>
<protein>
    <recommendedName>
        <fullName evidence="3">DUF8173 domain-containing protein</fullName>
    </recommendedName>
</protein>
<dbReference type="Pfam" id="PF26514">
    <property type="entry name" value="DUF8173"/>
    <property type="match status" value="1"/>
</dbReference>
<evidence type="ECO:0000256" key="2">
    <source>
        <dbReference type="SAM" id="SignalP"/>
    </source>
</evidence>
<dbReference type="InterPro" id="IPR058486">
    <property type="entry name" value="DUF8173"/>
</dbReference>
<sequence length="409" mass="43032">MKLPFQIFHWKLLLLVVPMFCMLSTPSVFAQDDKDDIDDKSEQVIVAGDYEDMAFLAADNLVLSLTSSDDVFAAGGDLIISGASAEHLIAVGGEISANSFTIHDLILAGGEMTFTSGTVQDDIVLAGSEIKLGRSLIIGGSAVLAGNEIEIEAPIGGTLKAVAEEVDLLSNVVGDVELFAETIRIGAGVTIGGDLRYRAENLDMDSTAEVTGTIIKLASDDRPEIFESYGRKMIAFFAIASLVIIGGLLLATAVIAALFPGLLGRTERMMQMKPWQTLGVGALAVIAGPFLLALLMSTVIGIPLALVVGSFYLAAAPLAFAASSYYLGLTGRSLARRGATDNPDTMLGRVGWSLLGLITLIIVGLIPFLGALLWLVAFIFGMGAVIVQIGNHFVRPATLTPTLAQRNMG</sequence>
<accession>A0ABQ5V4P4</accession>
<reference evidence="4" key="1">
    <citation type="journal article" date="2014" name="Int. J. Syst. Evol. Microbiol.">
        <title>Complete genome of a new Firmicutes species belonging to the dominant human colonic microbiota ('Ruminococcus bicirculans') reveals two chromosomes and a selective capacity to utilize plant glucans.</title>
        <authorList>
            <consortium name="NISC Comparative Sequencing Program"/>
            <person name="Wegmann U."/>
            <person name="Louis P."/>
            <person name="Goesmann A."/>
            <person name="Henrissat B."/>
            <person name="Duncan S.H."/>
            <person name="Flint H.J."/>
        </authorList>
    </citation>
    <scope>NUCLEOTIDE SEQUENCE</scope>
    <source>
        <strain evidence="4">NBRC 108219</strain>
    </source>
</reference>
<keyword evidence="1" id="KW-0472">Membrane</keyword>
<feature type="transmembrane region" description="Helical" evidence="1">
    <location>
        <begin position="311"/>
        <end position="329"/>
    </location>
</feature>
<keyword evidence="1" id="KW-0812">Transmembrane</keyword>
<evidence type="ECO:0000313" key="4">
    <source>
        <dbReference type="EMBL" id="GLQ22501.1"/>
    </source>
</evidence>
<feature type="transmembrane region" description="Helical" evidence="1">
    <location>
        <begin position="350"/>
        <end position="369"/>
    </location>
</feature>
<feature type="signal peptide" evidence="2">
    <location>
        <begin position="1"/>
        <end position="30"/>
    </location>
</feature>
<name>A0ABQ5V4P4_9PROT</name>
<evidence type="ECO:0000313" key="5">
    <source>
        <dbReference type="Proteomes" id="UP001161391"/>
    </source>
</evidence>
<comment type="caution">
    <text evidence="4">The sequence shown here is derived from an EMBL/GenBank/DDBJ whole genome shotgun (WGS) entry which is preliminary data.</text>
</comment>
<evidence type="ECO:0000256" key="1">
    <source>
        <dbReference type="SAM" id="Phobius"/>
    </source>
</evidence>
<dbReference type="RefSeq" id="WP_284386932.1">
    <property type="nucleotide sequence ID" value="NZ_BSNK01000001.1"/>
</dbReference>
<keyword evidence="1" id="KW-1133">Transmembrane helix</keyword>
<feature type="transmembrane region" description="Helical" evidence="1">
    <location>
        <begin position="280"/>
        <end position="305"/>
    </location>
</feature>
<feature type="domain" description="DUF8173" evidence="3">
    <location>
        <begin position="241"/>
        <end position="388"/>
    </location>
</feature>
<feature type="transmembrane region" description="Helical" evidence="1">
    <location>
        <begin position="233"/>
        <end position="259"/>
    </location>
</feature>
<feature type="chain" id="PRO_5046889532" description="DUF8173 domain-containing protein" evidence="2">
    <location>
        <begin position="31"/>
        <end position="409"/>
    </location>
</feature>
<evidence type="ECO:0000259" key="3">
    <source>
        <dbReference type="Pfam" id="PF26514"/>
    </source>
</evidence>
<feature type="transmembrane region" description="Helical" evidence="1">
    <location>
        <begin position="375"/>
        <end position="394"/>
    </location>
</feature>
<dbReference type="EMBL" id="BSNK01000001">
    <property type="protein sequence ID" value="GLQ22501.1"/>
    <property type="molecule type" value="Genomic_DNA"/>
</dbReference>
<dbReference type="Proteomes" id="UP001161391">
    <property type="component" value="Unassembled WGS sequence"/>
</dbReference>
<proteinExistence type="predicted"/>
<gene>
    <name evidence="4" type="ORF">GCM10007853_03750</name>
</gene>
<keyword evidence="2" id="KW-0732">Signal</keyword>
<organism evidence="4 5">
    <name type="scientific">Algimonas ampicilliniresistens</name>
    <dbReference type="NCBI Taxonomy" id="1298735"/>
    <lineage>
        <taxon>Bacteria</taxon>
        <taxon>Pseudomonadati</taxon>
        <taxon>Pseudomonadota</taxon>
        <taxon>Alphaproteobacteria</taxon>
        <taxon>Maricaulales</taxon>
        <taxon>Robiginitomaculaceae</taxon>
        <taxon>Algimonas</taxon>
    </lineage>
</organism>
<keyword evidence="5" id="KW-1185">Reference proteome</keyword>